<sequence length="230" mass="26155">NRQSLPKFGEWTEDVPFTVVFDKASRSSRKNTNKSNRNPNEYPEMNPTAAQTRNQRHDQPPNHNVRPSQERFDRREETEFRPSPAYSERNNRVRAPPPAETYDHQSYGGGGANPSEINRRQPYDHTPVKPRPISNLRGRGSERVATIPPFPGSGSEDQSYTLIFEKVKENKRQSGTVSSYNETDHSTPRLQSSTTTNIINRYLLVPRVAAFLDGAESKATEDNSLLCFHV</sequence>
<dbReference type="AlphaFoldDB" id="A0A8D9D830"/>
<evidence type="ECO:0000313" key="3">
    <source>
        <dbReference type="EMBL" id="CAG7872420.1"/>
    </source>
</evidence>
<name>A0A8D9D830_BRACM</name>
<organism evidence="3 4">
    <name type="scientific">Brassica campestris</name>
    <name type="common">Field mustard</name>
    <dbReference type="NCBI Taxonomy" id="3711"/>
    <lineage>
        <taxon>Eukaryota</taxon>
        <taxon>Viridiplantae</taxon>
        <taxon>Streptophyta</taxon>
        <taxon>Embryophyta</taxon>
        <taxon>Tracheophyta</taxon>
        <taxon>Spermatophyta</taxon>
        <taxon>Magnoliopsida</taxon>
        <taxon>eudicotyledons</taxon>
        <taxon>Gunneridae</taxon>
        <taxon>Pentapetalae</taxon>
        <taxon>rosids</taxon>
        <taxon>malvids</taxon>
        <taxon>Brassicales</taxon>
        <taxon>Brassicaceae</taxon>
        <taxon>Brassiceae</taxon>
        <taxon>Brassica</taxon>
    </lineage>
</organism>
<evidence type="ECO:0000259" key="2">
    <source>
        <dbReference type="Pfam" id="PF05627"/>
    </source>
</evidence>
<proteinExistence type="predicted"/>
<feature type="non-terminal residue" evidence="3">
    <location>
        <position position="1"/>
    </location>
</feature>
<evidence type="ECO:0000313" key="4">
    <source>
        <dbReference type="Proteomes" id="UP000694005"/>
    </source>
</evidence>
<gene>
    <name evidence="3" type="ORF">BRAPAZ1V2_A06P46600.2</name>
</gene>
<feature type="compositionally biased region" description="Basic and acidic residues" evidence="1">
    <location>
        <begin position="68"/>
        <end position="80"/>
    </location>
</feature>
<protein>
    <recommendedName>
        <fullName evidence="2">RIN4 pathogenic type III effector avirulence factor Avr cleavage site domain-containing protein</fullName>
    </recommendedName>
</protein>
<feature type="compositionally biased region" description="Basic and acidic residues" evidence="1">
    <location>
        <begin position="117"/>
        <end position="127"/>
    </location>
</feature>
<reference evidence="3 4" key="1">
    <citation type="submission" date="2021-07" db="EMBL/GenBank/DDBJ databases">
        <authorList>
            <consortium name="Genoscope - CEA"/>
            <person name="William W."/>
        </authorList>
    </citation>
    <scope>NUCLEOTIDE SEQUENCE [LARGE SCALE GENOMIC DNA]</scope>
</reference>
<evidence type="ECO:0000256" key="1">
    <source>
        <dbReference type="SAM" id="MobiDB-lite"/>
    </source>
</evidence>
<dbReference type="EMBL" id="LS974622">
    <property type="protein sequence ID" value="CAG7872420.1"/>
    <property type="molecule type" value="Genomic_DNA"/>
</dbReference>
<feature type="region of interest" description="Disordered" evidence="1">
    <location>
        <begin position="21"/>
        <end position="158"/>
    </location>
</feature>
<dbReference type="Gramene" id="A06p46600.2_BraZ1">
    <property type="protein sequence ID" value="A06p46600.2_BraZ1.CDS"/>
    <property type="gene ID" value="A06g46600.2_BraZ1"/>
</dbReference>
<dbReference type="Proteomes" id="UP000694005">
    <property type="component" value="Chromosome A06"/>
</dbReference>
<dbReference type="InterPro" id="IPR008700">
    <property type="entry name" value="TypeIII_avirulence_cleave"/>
</dbReference>
<accession>A0A8D9D830</accession>
<dbReference type="Pfam" id="PF05627">
    <property type="entry name" value="AvrRpt-cleavage"/>
    <property type="match status" value="1"/>
</dbReference>
<feature type="region of interest" description="Disordered" evidence="1">
    <location>
        <begin position="171"/>
        <end position="191"/>
    </location>
</feature>
<feature type="domain" description="RIN4 pathogenic type III effector avirulence factor Avr cleavage site" evidence="2">
    <location>
        <begin position="3"/>
        <end position="26"/>
    </location>
</feature>